<accession>A0A5J6L7H9</accession>
<evidence type="ECO:0000313" key="4">
    <source>
        <dbReference type="Proteomes" id="UP000325516"/>
    </source>
</evidence>
<organism evidence="3 4">
    <name type="scientific">Microbacterium lushaniae</name>
    <dbReference type="NCBI Taxonomy" id="2614639"/>
    <lineage>
        <taxon>Bacteria</taxon>
        <taxon>Bacillati</taxon>
        <taxon>Actinomycetota</taxon>
        <taxon>Actinomycetes</taxon>
        <taxon>Micrococcales</taxon>
        <taxon>Microbacteriaceae</taxon>
        <taxon>Microbacterium</taxon>
    </lineage>
</organism>
<name>A0A5J6L7H9_9MICO</name>
<dbReference type="GO" id="GO:0003700">
    <property type="term" value="F:DNA-binding transcription factor activity"/>
    <property type="evidence" value="ECO:0007669"/>
    <property type="project" value="InterPro"/>
</dbReference>
<evidence type="ECO:0000259" key="2">
    <source>
        <dbReference type="PROSITE" id="PS50937"/>
    </source>
</evidence>
<dbReference type="KEGG" id="mlz:F6J85_16280"/>
<sequence>MRIGELSRRTGIPTRMLRYYEEQGLLASHRTANGYRAYAETAVAEAERVRGLISAGLTTRMTRLVLDIERWEDTPAPAECTRGLAEELAGELAAIEGRISCLTRSRDALTRYLRRTPHGDLVGHPASAGDASAG</sequence>
<dbReference type="Proteomes" id="UP000325516">
    <property type="component" value="Chromosome"/>
</dbReference>
<reference evidence="4" key="1">
    <citation type="submission" date="2019-09" db="EMBL/GenBank/DDBJ databases">
        <title>Mumia zhuanghuii sp. nov. isolated from the intestinal contents of plateau pika (Ochotona curzoniae) in the Qinghai-Tibet plateau of China.</title>
        <authorList>
            <person name="Tian Z."/>
        </authorList>
    </citation>
    <scope>NUCLEOTIDE SEQUENCE [LARGE SCALE GENOMIC DNA]</scope>
    <source>
        <strain evidence="4">L-031</strain>
    </source>
</reference>
<dbReference type="AlphaFoldDB" id="A0A5J6L7H9"/>
<dbReference type="GO" id="GO:0003677">
    <property type="term" value="F:DNA binding"/>
    <property type="evidence" value="ECO:0007669"/>
    <property type="project" value="UniProtKB-KW"/>
</dbReference>
<dbReference type="EMBL" id="CP044232">
    <property type="protein sequence ID" value="QEW04484.1"/>
    <property type="molecule type" value="Genomic_DNA"/>
</dbReference>
<dbReference type="InterPro" id="IPR047057">
    <property type="entry name" value="MerR_fam"/>
</dbReference>
<dbReference type="PANTHER" id="PTHR30204">
    <property type="entry name" value="REDOX-CYCLING DRUG-SENSING TRANSCRIPTIONAL ACTIVATOR SOXR"/>
    <property type="match status" value="1"/>
</dbReference>
<dbReference type="InterPro" id="IPR009061">
    <property type="entry name" value="DNA-bd_dom_put_sf"/>
</dbReference>
<gene>
    <name evidence="3" type="ORF">F6J85_16280</name>
</gene>
<dbReference type="SUPFAM" id="SSF46955">
    <property type="entry name" value="Putative DNA-binding domain"/>
    <property type="match status" value="1"/>
</dbReference>
<keyword evidence="4" id="KW-1185">Reference proteome</keyword>
<dbReference type="PRINTS" id="PR00040">
    <property type="entry name" value="HTHMERR"/>
</dbReference>
<dbReference type="Pfam" id="PF00376">
    <property type="entry name" value="MerR"/>
    <property type="match status" value="1"/>
</dbReference>
<dbReference type="RefSeq" id="WP_150926654.1">
    <property type="nucleotide sequence ID" value="NZ_CP044232.1"/>
</dbReference>
<evidence type="ECO:0000256" key="1">
    <source>
        <dbReference type="ARBA" id="ARBA00023125"/>
    </source>
</evidence>
<feature type="domain" description="HTH merR-type" evidence="2">
    <location>
        <begin position="1"/>
        <end position="68"/>
    </location>
</feature>
<dbReference type="PANTHER" id="PTHR30204:SF93">
    <property type="entry name" value="HTH MERR-TYPE DOMAIN-CONTAINING PROTEIN"/>
    <property type="match status" value="1"/>
</dbReference>
<dbReference type="InterPro" id="IPR000551">
    <property type="entry name" value="MerR-type_HTH_dom"/>
</dbReference>
<keyword evidence="1 3" id="KW-0238">DNA-binding</keyword>
<evidence type="ECO:0000313" key="3">
    <source>
        <dbReference type="EMBL" id="QEW04484.1"/>
    </source>
</evidence>
<dbReference type="Gene3D" id="1.10.1660.10">
    <property type="match status" value="1"/>
</dbReference>
<proteinExistence type="predicted"/>
<dbReference type="SMART" id="SM00422">
    <property type="entry name" value="HTH_MERR"/>
    <property type="match status" value="1"/>
</dbReference>
<protein>
    <submittedName>
        <fullName evidence="3">MerR family DNA-binding transcriptional regulator</fullName>
    </submittedName>
</protein>
<dbReference type="PROSITE" id="PS50937">
    <property type="entry name" value="HTH_MERR_2"/>
    <property type="match status" value="1"/>
</dbReference>